<dbReference type="PANTHER" id="PTHR10953">
    <property type="entry name" value="UBIQUITIN-ACTIVATING ENZYME E1"/>
    <property type="match status" value="1"/>
</dbReference>
<dbReference type="InterPro" id="IPR045886">
    <property type="entry name" value="ThiF/MoeB/HesA"/>
</dbReference>
<dbReference type="GO" id="GO:0004792">
    <property type="term" value="F:thiosulfate-cyanide sulfurtransferase activity"/>
    <property type="evidence" value="ECO:0007669"/>
    <property type="project" value="TreeGrafter"/>
</dbReference>
<gene>
    <name evidence="2" type="ORF">ENS64_16990</name>
</gene>
<dbReference type="Pfam" id="PF00899">
    <property type="entry name" value="ThiF"/>
    <property type="match status" value="1"/>
</dbReference>
<feature type="domain" description="THIF-type NAD/FAD binding fold" evidence="1">
    <location>
        <begin position="20"/>
        <end position="248"/>
    </location>
</feature>
<dbReference type="InterPro" id="IPR035985">
    <property type="entry name" value="Ubiquitin-activating_enz"/>
</dbReference>
<dbReference type="AlphaFoldDB" id="A0A7C4QRJ2"/>
<dbReference type="EMBL" id="DSVQ01000019">
    <property type="protein sequence ID" value="HGT40943.1"/>
    <property type="molecule type" value="Genomic_DNA"/>
</dbReference>
<proteinExistence type="predicted"/>
<organism evidence="2">
    <name type="scientific">Schlesneria paludicola</name>
    <dbReference type="NCBI Taxonomy" id="360056"/>
    <lineage>
        <taxon>Bacteria</taxon>
        <taxon>Pseudomonadati</taxon>
        <taxon>Planctomycetota</taxon>
        <taxon>Planctomycetia</taxon>
        <taxon>Planctomycetales</taxon>
        <taxon>Planctomycetaceae</taxon>
        <taxon>Schlesneria</taxon>
    </lineage>
</organism>
<evidence type="ECO:0000313" key="2">
    <source>
        <dbReference type="EMBL" id="HGT40943.1"/>
    </source>
</evidence>
<comment type="caution">
    <text evidence="2">The sequence shown here is derived from an EMBL/GenBank/DDBJ whole genome shotgun (WGS) entry which is preliminary data.</text>
</comment>
<dbReference type="SUPFAM" id="SSF69572">
    <property type="entry name" value="Activating enzymes of the ubiquitin-like proteins"/>
    <property type="match status" value="1"/>
</dbReference>
<sequence length="263" mass="27925">MSSDDLPPLTDAELARYEWQMWTRGIGELGQRKLKAASVLISRIGGVGGTAALHLAAAGVGRLILAHAGDIRLSDLNRQLLMTTPALGQPRIASARERLQALNPLVEVFTVPANVGPDNAERLVAQADVVIDAAPRFEERFLLNAAAVRQGKPLVEAAMYDFDGQLTTILPGSTGCLRCLYPELPAHWRREFPVFGAVAGTIGSLAAVETLKLITGVGEPLAGVLLQVDLRAMRFLRLPFGRNPHCPVCGAASASPVRDAAGA</sequence>
<dbReference type="Gene3D" id="3.40.50.720">
    <property type="entry name" value="NAD(P)-binding Rossmann-like Domain"/>
    <property type="match status" value="1"/>
</dbReference>
<name>A0A7C4QRJ2_9PLAN</name>
<evidence type="ECO:0000259" key="1">
    <source>
        <dbReference type="Pfam" id="PF00899"/>
    </source>
</evidence>
<dbReference type="CDD" id="cd00757">
    <property type="entry name" value="ThiF_MoeB_HesA_family"/>
    <property type="match status" value="1"/>
</dbReference>
<dbReference type="InterPro" id="IPR000594">
    <property type="entry name" value="ThiF_NAD_FAD-bd"/>
</dbReference>
<reference evidence="2" key="1">
    <citation type="journal article" date="2020" name="mSystems">
        <title>Genome- and Community-Level Interaction Insights into Carbon Utilization and Element Cycling Functions of Hydrothermarchaeota in Hydrothermal Sediment.</title>
        <authorList>
            <person name="Zhou Z."/>
            <person name="Liu Y."/>
            <person name="Xu W."/>
            <person name="Pan J."/>
            <person name="Luo Z.H."/>
            <person name="Li M."/>
        </authorList>
    </citation>
    <scope>NUCLEOTIDE SEQUENCE [LARGE SCALE GENOMIC DNA]</scope>
    <source>
        <strain evidence="2">SpSt-508</strain>
    </source>
</reference>
<dbReference type="GO" id="GO:0008641">
    <property type="term" value="F:ubiquitin-like modifier activating enzyme activity"/>
    <property type="evidence" value="ECO:0007669"/>
    <property type="project" value="InterPro"/>
</dbReference>
<accession>A0A7C4QRJ2</accession>
<dbReference type="PANTHER" id="PTHR10953:SF102">
    <property type="entry name" value="ADENYLYLTRANSFERASE AND SULFURTRANSFERASE MOCS3"/>
    <property type="match status" value="1"/>
</dbReference>
<dbReference type="GO" id="GO:0005737">
    <property type="term" value="C:cytoplasm"/>
    <property type="evidence" value="ECO:0007669"/>
    <property type="project" value="TreeGrafter"/>
</dbReference>
<protein>
    <submittedName>
        <fullName evidence="2">HesA/MoeB/ThiF family protein</fullName>
    </submittedName>
</protein>
<dbReference type="GO" id="GO:0016779">
    <property type="term" value="F:nucleotidyltransferase activity"/>
    <property type="evidence" value="ECO:0007669"/>
    <property type="project" value="TreeGrafter"/>
</dbReference>